<evidence type="ECO:0000256" key="2">
    <source>
        <dbReference type="ARBA" id="ARBA00022679"/>
    </source>
</evidence>
<evidence type="ECO:0000313" key="8">
    <source>
        <dbReference type="EMBL" id="MCS0606415.1"/>
    </source>
</evidence>
<comment type="caution">
    <text evidence="8">The sequence shown here is derived from an EMBL/GenBank/DDBJ whole genome shotgun (WGS) entry which is preliminary data.</text>
</comment>
<gene>
    <name evidence="8" type="ORF">NX794_35180</name>
</gene>
<dbReference type="RefSeq" id="WP_258783778.1">
    <property type="nucleotide sequence ID" value="NZ_JANUGP010000054.1"/>
</dbReference>
<dbReference type="GO" id="GO:0016301">
    <property type="term" value="F:kinase activity"/>
    <property type="evidence" value="ECO:0007669"/>
    <property type="project" value="UniProtKB-KW"/>
</dbReference>
<accession>A0ABT2BD20</accession>
<dbReference type="InterPro" id="IPR011009">
    <property type="entry name" value="Kinase-like_dom_sf"/>
</dbReference>
<keyword evidence="4 8" id="KW-0418">Kinase</keyword>
<feature type="domain" description="Protein kinase" evidence="7">
    <location>
        <begin position="16"/>
        <end position="268"/>
    </location>
</feature>
<keyword evidence="2" id="KW-0808">Transferase</keyword>
<keyword evidence="3" id="KW-0547">Nucleotide-binding</keyword>
<dbReference type="Pfam" id="PF00069">
    <property type="entry name" value="Pkinase"/>
    <property type="match status" value="1"/>
</dbReference>
<keyword evidence="9" id="KW-1185">Reference proteome</keyword>
<evidence type="ECO:0000256" key="4">
    <source>
        <dbReference type="ARBA" id="ARBA00022777"/>
    </source>
</evidence>
<evidence type="ECO:0000256" key="3">
    <source>
        <dbReference type="ARBA" id="ARBA00022741"/>
    </source>
</evidence>
<dbReference type="PROSITE" id="PS50011">
    <property type="entry name" value="PROTEIN_KINASE_DOM"/>
    <property type="match status" value="1"/>
</dbReference>
<name>A0ABT2BD20_9ACTN</name>
<evidence type="ECO:0000259" key="7">
    <source>
        <dbReference type="PROSITE" id="PS50011"/>
    </source>
</evidence>
<feature type="compositionally biased region" description="Low complexity" evidence="6">
    <location>
        <begin position="331"/>
        <end position="352"/>
    </location>
</feature>
<dbReference type="EMBL" id="JANUGP010000054">
    <property type="protein sequence ID" value="MCS0606415.1"/>
    <property type="molecule type" value="Genomic_DNA"/>
</dbReference>
<dbReference type="SMART" id="SM00220">
    <property type="entry name" value="S_TKc"/>
    <property type="match status" value="1"/>
</dbReference>
<dbReference type="SUPFAM" id="SSF56112">
    <property type="entry name" value="Protein kinase-like (PK-like)"/>
    <property type="match status" value="1"/>
</dbReference>
<organism evidence="8 9">
    <name type="scientific">Streptomyces pyxinicus</name>
    <dbReference type="NCBI Taxonomy" id="2970331"/>
    <lineage>
        <taxon>Bacteria</taxon>
        <taxon>Bacillati</taxon>
        <taxon>Actinomycetota</taxon>
        <taxon>Actinomycetes</taxon>
        <taxon>Kitasatosporales</taxon>
        <taxon>Streptomycetaceae</taxon>
        <taxon>Streptomyces</taxon>
    </lineage>
</organism>
<evidence type="ECO:0000313" key="9">
    <source>
        <dbReference type="Proteomes" id="UP001205612"/>
    </source>
</evidence>
<dbReference type="InterPro" id="IPR000719">
    <property type="entry name" value="Prot_kinase_dom"/>
</dbReference>
<sequence>MGGTRGCAHEVVAGRYRLLEVFGRETHRVWWYAEDVTALRPRLVSRTTLPEPCDEETARRITARLVRASETMRLLCPGRVAAVVDAVVDGDGLWTVVEWIDGSPLGELLDREGSFDAVRAAEAGLELLEVLGRAHEAGLTHGELSPGQVFVRAGGPVVVAGFGLAGATPLPRLTAPSYAAPEQAGDGRVGPAADLWAVGALLYTMVEGRRPFRDRGRPEATLRAVERLPLRTPLRAGPLTPAVLGLLRKSAVERLTCPAAQEALSRALAEDPEPLPAPRGRPVYRGGLPAGVRRGALGTGGALAALAVTAGVLAATGVLPGTGTAGAPHRSTAPTGAAGKPTPVPTGPTGEPGSPPSGPTEEASPALPAGYRRYTAPEGFSVALPEGWRRLATSRGAGAAYRVTFGGRAASPALAVTYSTRVGPDPVAVWRHDVEPGLRRLPGYRRVGAVRATAYQGRRAADIEWLAGAGTSRTRTFGRGALLGGGRGFSLRFTTPAPAWHDPGSRLALRTVLGTFRPPRD</sequence>
<proteinExistence type="predicted"/>
<dbReference type="Gene3D" id="3.30.200.20">
    <property type="entry name" value="Phosphorylase Kinase, domain 1"/>
    <property type="match status" value="1"/>
</dbReference>
<dbReference type="Proteomes" id="UP001205612">
    <property type="component" value="Unassembled WGS sequence"/>
</dbReference>
<keyword evidence="5" id="KW-0067">ATP-binding</keyword>
<keyword evidence="1" id="KW-0723">Serine/threonine-protein kinase</keyword>
<evidence type="ECO:0000256" key="5">
    <source>
        <dbReference type="ARBA" id="ARBA00022840"/>
    </source>
</evidence>
<dbReference type="PANTHER" id="PTHR24351">
    <property type="entry name" value="RIBOSOMAL PROTEIN S6 KINASE"/>
    <property type="match status" value="1"/>
</dbReference>
<evidence type="ECO:0000256" key="6">
    <source>
        <dbReference type="SAM" id="MobiDB-lite"/>
    </source>
</evidence>
<reference evidence="8 9" key="1">
    <citation type="submission" date="2022-08" db="EMBL/GenBank/DDBJ databases">
        <authorList>
            <person name="Somphong A."/>
            <person name="Phongsopitanun W."/>
        </authorList>
    </citation>
    <scope>NUCLEOTIDE SEQUENCE [LARGE SCALE GENOMIC DNA]</scope>
    <source>
        <strain evidence="8 9">LP11</strain>
    </source>
</reference>
<protein>
    <submittedName>
        <fullName evidence="8">Protein kinase</fullName>
    </submittedName>
</protein>
<feature type="region of interest" description="Disordered" evidence="6">
    <location>
        <begin position="323"/>
        <end position="366"/>
    </location>
</feature>
<dbReference type="Gene3D" id="1.10.510.10">
    <property type="entry name" value="Transferase(Phosphotransferase) domain 1"/>
    <property type="match status" value="1"/>
</dbReference>
<evidence type="ECO:0000256" key="1">
    <source>
        <dbReference type="ARBA" id="ARBA00022527"/>
    </source>
</evidence>